<dbReference type="STRING" id="1036808.A0A0C2ZAR0"/>
<dbReference type="GO" id="GO:0003924">
    <property type="term" value="F:GTPase activity"/>
    <property type="evidence" value="ECO:0007669"/>
    <property type="project" value="InterPro"/>
</dbReference>
<feature type="domain" description="Dynamin-type G" evidence="1">
    <location>
        <begin position="53"/>
        <end position="247"/>
    </location>
</feature>
<accession>A0A0C2ZAR0</accession>
<dbReference type="InterPro" id="IPR027417">
    <property type="entry name" value="P-loop_NTPase"/>
</dbReference>
<sequence>MSTSYSAFSTPSTFPDMDSQFDGIGLSDPATSRHRRAMLDLVNRLRNTGIQRDIDLPMIAVIGNQSAGKSSLIESISGITLPRSSGTCTRCPTECKLTHADAPWSCVVKLHFHTDVRGDAIPPRIESFGDAISDKDEVEERIRRAQRAILNPSTSPSMFLDGATVEDNEVSFSRNYISLEISGQELEDLSFVDLPGLIASVGQQGRVDDIELVRNLVISYIERDSCVILLTVACESPYQTYRVCTEN</sequence>
<dbReference type="PANTHER" id="PTHR11566">
    <property type="entry name" value="DYNAMIN"/>
    <property type="match status" value="1"/>
</dbReference>
<dbReference type="AlphaFoldDB" id="A0A0C2ZAR0"/>
<evidence type="ECO:0000313" key="2">
    <source>
        <dbReference type="EMBL" id="KIM50172.1"/>
    </source>
</evidence>
<reference evidence="2 3" key="1">
    <citation type="submission" date="2014-04" db="EMBL/GenBank/DDBJ databases">
        <authorList>
            <consortium name="DOE Joint Genome Institute"/>
            <person name="Kuo A."/>
            <person name="Kohler A."/>
            <person name="Nagy L.G."/>
            <person name="Floudas D."/>
            <person name="Copeland A."/>
            <person name="Barry K.W."/>
            <person name="Cichocki N."/>
            <person name="Veneault-Fourrey C."/>
            <person name="LaButti K."/>
            <person name="Lindquist E.A."/>
            <person name="Lipzen A."/>
            <person name="Lundell T."/>
            <person name="Morin E."/>
            <person name="Murat C."/>
            <person name="Sun H."/>
            <person name="Tunlid A."/>
            <person name="Henrissat B."/>
            <person name="Grigoriev I.V."/>
            <person name="Hibbett D.S."/>
            <person name="Martin F."/>
            <person name="Nordberg H.P."/>
            <person name="Cantor M.N."/>
            <person name="Hua S.X."/>
        </authorList>
    </citation>
    <scope>NUCLEOTIDE SEQUENCE [LARGE SCALE GENOMIC DNA]</scope>
    <source>
        <strain evidence="2 3">Foug A</strain>
    </source>
</reference>
<dbReference type="SMART" id="SM00053">
    <property type="entry name" value="DYNc"/>
    <property type="match status" value="1"/>
</dbReference>
<dbReference type="GO" id="GO:0031623">
    <property type="term" value="P:receptor internalization"/>
    <property type="evidence" value="ECO:0007669"/>
    <property type="project" value="TreeGrafter"/>
</dbReference>
<dbReference type="InterPro" id="IPR045063">
    <property type="entry name" value="Dynamin_N"/>
</dbReference>
<dbReference type="Gene3D" id="3.40.50.300">
    <property type="entry name" value="P-loop containing nucleotide triphosphate hydrolases"/>
    <property type="match status" value="1"/>
</dbReference>
<name>A0A0C2ZAR0_9AGAM</name>
<proteinExistence type="predicted"/>
<dbReference type="PROSITE" id="PS51718">
    <property type="entry name" value="G_DYNAMIN_2"/>
    <property type="match status" value="1"/>
</dbReference>
<dbReference type="InterPro" id="IPR030381">
    <property type="entry name" value="G_DYNAMIN_dom"/>
</dbReference>
<organism evidence="2 3">
    <name type="scientific">Scleroderma citrinum Foug A</name>
    <dbReference type="NCBI Taxonomy" id="1036808"/>
    <lineage>
        <taxon>Eukaryota</taxon>
        <taxon>Fungi</taxon>
        <taxon>Dikarya</taxon>
        <taxon>Basidiomycota</taxon>
        <taxon>Agaricomycotina</taxon>
        <taxon>Agaricomycetes</taxon>
        <taxon>Agaricomycetidae</taxon>
        <taxon>Boletales</taxon>
        <taxon>Sclerodermatineae</taxon>
        <taxon>Sclerodermataceae</taxon>
        <taxon>Scleroderma</taxon>
    </lineage>
</organism>
<dbReference type="GO" id="GO:0005525">
    <property type="term" value="F:GTP binding"/>
    <property type="evidence" value="ECO:0007669"/>
    <property type="project" value="InterPro"/>
</dbReference>
<keyword evidence="3" id="KW-1185">Reference proteome</keyword>
<dbReference type="InParanoid" id="A0A0C2ZAR0"/>
<dbReference type="EMBL" id="KN822644">
    <property type="protein sequence ID" value="KIM50172.1"/>
    <property type="molecule type" value="Genomic_DNA"/>
</dbReference>
<dbReference type="Proteomes" id="UP000053989">
    <property type="component" value="Unassembled WGS sequence"/>
</dbReference>
<dbReference type="PRINTS" id="PR00195">
    <property type="entry name" value="DYNAMIN"/>
</dbReference>
<dbReference type="Pfam" id="PF00350">
    <property type="entry name" value="Dynamin_N"/>
    <property type="match status" value="1"/>
</dbReference>
<evidence type="ECO:0000313" key="3">
    <source>
        <dbReference type="Proteomes" id="UP000053989"/>
    </source>
</evidence>
<evidence type="ECO:0000259" key="1">
    <source>
        <dbReference type="PROSITE" id="PS51718"/>
    </source>
</evidence>
<dbReference type="HOGENOM" id="CLU_083700_0_0_1"/>
<protein>
    <recommendedName>
        <fullName evidence="1">Dynamin-type G domain-containing protein</fullName>
    </recommendedName>
</protein>
<dbReference type="GO" id="GO:0005874">
    <property type="term" value="C:microtubule"/>
    <property type="evidence" value="ECO:0007669"/>
    <property type="project" value="TreeGrafter"/>
</dbReference>
<dbReference type="PANTHER" id="PTHR11566:SF131">
    <property type="entry name" value="GTPASE, PUTATIVE (AFU_ORTHOLOGUE AFUA_6G07630)-RELATED"/>
    <property type="match status" value="1"/>
</dbReference>
<dbReference type="GO" id="GO:0005737">
    <property type="term" value="C:cytoplasm"/>
    <property type="evidence" value="ECO:0007669"/>
    <property type="project" value="TreeGrafter"/>
</dbReference>
<dbReference type="OrthoDB" id="5061070at2759"/>
<dbReference type="GO" id="GO:0005886">
    <property type="term" value="C:plasma membrane"/>
    <property type="evidence" value="ECO:0007669"/>
    <property type="project" value="TreeGrafter"/>
</dbReference>
<dbReference type="InterPro" id="IPR022812">
    <property type="entry name" value="Dynamin"/>
</dbReference>
<dbReference type="SUPFAM" id="SSF52540">
    <property type="entry name" value="P-loop containing nucleoside triphosphate hydrolases"/>
    <property type="match status" value="1"/>
</dbReference>
<dbReference type="GO" id="GO:0008017">
    <property type="term" value="F:microtubule binding"/>
    <property type="evidence" value="ECO:0007669"/>
    <property type="project" value="TreeGrafter"/>
</dbReference>
<gene>
    <name evidence="2" type="ORF">SCLCIDRAFT_34583</name>
</gene>
<reference evidence="3" key="2">
    <citation type="submission" date="2015-01" db="EMBL/GenBank/DDBJ databases">
        <title>Evolutionary Origins and Diversification of the Mycorrhizal Mutualists.</title>
        <authorList>
            <consortium name="DOE Joint Genome Institute"/>
            <consortium name="Mycorrhizal Genomics Consortium"/>
            <person name="Kohler A."/>
            <person name="Kuo A."/>
            <person name="Nagy L.G."/>
            <person name="Floudas D."/>
            <person name="Copeland A."/>
            <person name="Barry K.W."/>
            <person name="Cichocki N."/>
            <person name="Veneault-Fourrey C."/>
            <person name="LaButti K."/>
            <person name="Lindquist E.A."/>
            <person name="Lipzen A."/>
            <person name="Lundell T."/>
            <person name="Morin E."/>
            <person name="Murat C."/>
            <person name="Riley R."/>
            <person name="Ohm R."/>
            <person name="Sun H."/>
            <person name="Tunlid A."/>
            <person name="Henrissat B."/>
            <person name="Grigoriev I.V."/>
            <person name="Hibbett D.S."/>
            <person name="Martin F."/>
        </authorList>
    </citation>
    <scope>NUCLEOTIDE SEQUENCE [LARGE SCALE GENOMIC DNA]</scope>
    <source>
        <strain evidence="3">Foug A</strain>
    </source>
</reference>
<dbReference type="InterPro" id="IPR001401">
    <property type="entry name" value="Dynamin_GTPase"/>
</dbReference>